<comment type="caution">
    <text evidence="8">The sequence shown here is derived from an EMBL/GenBank/DDBJ whole genome shotgun (WGS) entry which is preliminary data.</text>
</comment>
<keyword evidence="9" id="KW-1185">Reference proteome</keyword>
<feature type="disulfide bond" evidence="6">
    <location>
        <begin position="48"/>
        <end position="57"/>
    </location>
</feature>
<dbReference type="Proteomes" id="UP000784294">
    <property type="component" value="Unassembled WGS sequence"/>
</dbReference>
<reference evidence="8" key="1">
    <citation type="submission" date="2018-11" db="EMBL/GenBank/DDBJ databases">
        <authorList>
            <consortium name="Pathogen Informatics"/>
        </authorList>
    </citation>
    <scope>NUCLEOTIDE SEQUENCE</scope>
</reference>
<dbReference type="AlphaFoldDB" id="A0A3S5CSV5"/>
<feature type="transmembrane region" description="Helical" evidence="7">
    <location>
        <begin position="12"/>
        <end position="37"/>
    </location>
</feature>
<evidence type="ECO:0000256" key="2">
    <source>
        <dbReference type="ARBA" id="ARBA00022448"/>
    </source>
</evidence>
<evidence type="ECO:0000256" key="1">
    <source>
        <dbReference type="ARBA" id="ARBA00004141"/>
    </source>
</evidence>
<evidence type="ECO:0000256" key="3">
    <source>
        <dbReference type="ARBA" id="ARBA00022692"/>
    </source>
</evidence>
<protein>
    <submittedName>
        <fullName evidence="8">Uncharacterized protein</fullName>
    </submittedName>
</protein>
<dbReference type="PROSITE" id="PS50267">
    <property type="entry name" value="NA_NEUROTRAN_SYMP_3"/>
    <property type="match status" value="1"/>
</dbReference>
<evidence type="ECO:0000313" key="9">
    <source>
        <dbReference type="Proteomes" id="UP000784294"/>
    </source>
</evidence>
<dbReference type="PANTHER" id="PTHR11616:SF240">
    <property type="entry name" value="BLOATED TUBULES, ISOFORM B-RELATED"/>
    <property type="match status" value="1"/>
</dbReference>
<dbReference type="EMBL" id="CAAALY010246524">
    <property type="protein sequence ID" value="VEL33843.1"/>
    <property type="molecule type" value="Genomic_DNA"/>
</dbReference>
<dbReference type="InterPro" id="IPR037272">
    <property type="entry name" value="SNS_sf"/>
</dbReference>
<dbReference type="GO" id="GO:0006865">
    <property type="term" value="P:amino acid transport"/>
    <property type="evidence" value="ECO:0007669"/>
    <property type="project" value="TreeGrafter"/>
</dbReference>
<name>A0A3S5CSV5_9PLAT</name>
<evidence type="ECO:0000313" key="8">
    <source>
        <dbReference type="EMBL" id="VEL33843.1"/>
    </source>
</evidence>
<evidence type="ECO:0000256" key="7">
    <source>
        <dbReference type="SAM" id="Phobius"/>
    </source>
</evidence>
<proteinExistence type="predicted"/>
<evidence type="ECO:0000256" key="5">
    <source>
        <dbReference type="ARBA" id="ARBA00023136"/>
    </source>
</evidence>
<gene>
    <name evidence="8" type="ORF">PXEA_LOCUS27283</name>
</gene>
<keyword evidence="2" id="KW-0813">Transport</keyword>
<dbReference type="PANTHER" id="PTHR11616">
    <property type="entry name" value="SODIUM/CHLORIDE DEPENDENT TRANSPORTER"/>
    <property type="match status" value="1"/>
</dbReference>
<evidence type="ECO:0000256" key="4">
    <source>
        <dbReference type="ARBA" id="ARBA00022989"/>
    </source>
</evidence>
<keyword evidence="6" id="KW-1015">Disulfide bond</keyword>
<evidence type="ECO:0000256" key="6">
    <source>
        <dbReference type="PIRSR" id="PIRSR600175-2"/>
    </source>
</evidence>
<dbReference type="InterPro" id="IPR000175">
    <property type="entry name" value="Na/ntran_symport"/>
</dbReference>
<comment type="subcellular location">
    <subcellularLocation>
        <location evidence="1">Membrane</location>
        <topology evidence="1">Multi-pass membrane protein</topology>
    </subcellularLocation>
</comment>
<dbReference type="PROSITE" id="PS00754">
    <property type="entry name" value="NA_NEUROTRAN_SYMP_2"/>
    <property type="match status" value="1"/>
</dbReference>
<dbReference type="SUPFAM" id="SSF161070">
    <property type="entry name" value="SNF-like"/>
    <property type="match status" value="1"/>
</dbReference>
<sequence length="116" mass="12975">MSINPLSGVGFAGMAIVFFLNCYYNVIIAWILFYLFASLTNQLPWTHCNEWWNTPQCHLTGGNSSGANTSEQTISLSARGQSARLLNHTKNNGSLDNLTAMERGDWLVDPVSEFWE</sequence>
<dbReference type="GO" id="GO:0005886">
    <property type="term" value="C:plasma membrane"/>
    <property type="evidence" value="ECO:0007669"/>
    <property type="project" value="TreeGrafter"/>
</dbReference>
<dbReference type="OrthoDB" id="6581954at2759"/>
<keyword evidence="4 7" id="KW-1133">Transmembrane helix</keyword>
<accession>A0A3S5CSV5</accession>
<dbReference type="Pfam" id="PF00209">
    <property type="entry name" value="SNF"/>
    <property type="match status" value="1"/>
</dbReference>
<dbReference type="GO" id="GO:0035725">
    <property type="term" value="P:sodium ion transmembrane transport"/>
    <property type="evidence" value="ECO:0007669"/>
    <property type="project" value="TreeGrafter"/>
</dbReference>
<keyword evidence="3 7" id="KW-0812">Transmembrane</keyword>
<organism evidence="8 9">
    <name type="scientific">Protopolystoma xenopodis</name>
    <dbReference type="NCBI Taxonomy" id="117903"/>
    <lineage>
        <taxon>Eukaryota</taxon>
        <taxon>Metazoa</taxon>
        <taxon>Spiralia</taxon>
        <taxon>Lophotrochozoa</taxon>
        <taxon>Platyhelminthes</taxon>
        <taxon>Monogenea</taxon>
        <taxon>Polyopisthocotylea</taxon>
        <taxon>Polystomatidea</taxon>
        <taxon>Polystomatidae</taxon>
        <taxon>Protopolystoma</taxon>
    </lineage>
</organism>
<keyword evidence="5 7" id="KW-0472">Membrane</keyword>